<keyword evidence="4" id="KW-0645">Protease</keyword>
<name>A0A846N1S8_9PROT</name>
<evidence type="ECO:0000313" key="4">
    <source>
        <dbReference type="EMBL" id="NIK89070.1"/>
    </source>
</evidence>
<dbReference type="RefSeq" id="WP_167083192.1">
    <property type="nucleotide sequence ID" value="NZ_BAAADC010000001.1"/>
</dbReference>
<dbReference type="GO" id="GO:0006508">
    <property type="term" value="P:proteolysis"/>
    <property type="evidence" value="ECO:0007669"/>
    <property type="project" value="UniProtKB-KW"/>
</dbReference>
<proteinExistence type="predicted"/>
<dbReference type="Pfam" id="PF00675">
    <property type="entry name" value="Peptidase_M16"/>
    <property type="match status" value="1"/>
</dbReference>
<feature type="chain" id="PRO_5032766301" evidence="1">
    <location>
        <begin position="24"/>
        <end position="440"/>
    </location>
</feature>
<dbReference type="SUPFAM" id="SSF63411">
    <property type="entry name" value="LuxS/MPP-like metallohydrolase"/>
    <property type="match status" value="2"/>
</dbReference>
<organism evidence="4 5">
    <name type="scientific">Rhizomicrobium palustre</name>
    <dbReference type="NCBI Taxonomy" id="189966"/>
    <lineage>
        <taxon>Bacteria</taxon>
        <taxon>Pseudomonadati</taxon>
        <taxon>Pseudomonadota</taxon>
        <taxon>Alphaproteobacteria</taxon>
        <taxon>Micropepsales</taxon>
        <taxon>Micropepsaceae</taxon>
        <taxon>Rhizomicrobium</taxon>
    </lineage>
</organism>
<dbReference type="Pfam" id="PF05193">
    <property type="entry name" value="Peptidase_M16_C"/>
    <property type="match status" value="1"/>
</dbReference>
<feature type="domain" description="Peptidase M16 C-terminal" evidence="3">
    <location>
        <begin position="186"/>
        <end position="361"/>
    </location>
</feature>
<dbReference type="InterPro" id="IPR007863">
    <property type="entry name" value="Peptidase_M16_C"/>
</dbReference>
<sequence>MKRLLPFLFCFFAVLLPSGAVSVKPVAALPNVPVWLSEDHTQPVIALTISFPAGASYDPAGKAGMAALSAYLLNEGAGNLSADAYQAALAARGIQLQMTPSRDSLTISVMTLSANAKEAFRLLGLAVTKPRFDADAVTRVRLQMMQEYDLSRSDPVAVAERGFYSLYFGPYTYGRSVGGDPKSLASISAYELHGFVKTHWVLGGMKIAVAGDITAAALTPLLKSAFGTLPTTTPALPPAPVRVGSQGLHMLAMDVPQPAVFFGAPGLLRSDRDYMAGMIANYILGGAGSGSRLTREIREKRGLTYDISTDLLPYRRAGVMIGTVATRRDSVRETITVLKDVLRNFVNDGPSDAEIADAKQYLNGSFPLSFTSNADIAAQLNTFQQLGLPIDYLDRRAGMINAVSREDVRRVARRLFDPAKMTIVVAGSLPTRNTEPADSP</sequence>
<protein>
    <submittedName>
        <fullName evidence="4">Zinc protease</fullName>
        <ecNumber evidence="4">3.4.24.-</ecNumber>
    </submittedName>
</protein>
<reference evidence="4 5" key="1">
    <citation type="submission" date="2020-03" db="EMBL/GenBank/DDBJ databases">
        <title>Genomic Encyclopedia of Type Strains, Phase IV (KMG-IV): sequencing the most valuable type-strain genomes for metagenomic binning, comparative biology and taxonomic classification.</title>
        <authorList>
            <person name="Goeker M."/>
        </authorList>
    </citation>
    <scope>NUCLEOTIDE SEQUENCE [LARGE SCALE GENOMIC DNA]</scope>
    <source>
        <strain evidence="4 5">DSM 19867</strain>
    </source>
</reference>
<evidence type="ECO:0000259" key="3">
    <source>
        <dbReference type="Pfam" id="PF05193"/>
    </source>
</evidence>
<dbReference type="PANTHER" id="PTHR11851:SF224">
    <property type="entry name" value="PROCESSING PROTEASE"/>
    <property type="match status" value="1"/>
</dbReference>
<evidence type="ECO:0000256" key="1">
    <source>
        <dbReference type="SAM" id="SignalP"/>
    </source>
</evidence>
<evidence type="ECO:0000259" key="2">
    <source>
        <dbReference type="Pfam" id="PF00675"/>
    </source>
</evidence>
<feature type="domain" description="Peptidase M16 N-terminal" evidence="2">
    <location>
        <begin position="35"/>
        <end position="176"/>
    </location>
</feature>
<keyword evidence="1" id="KW-0732">Signal</keyword>
<dbReference type="EMBL" id="JAASRM010000001">
    <property type="protein sequence ID" value="NIK89070.1"/>
    <property type="molecule type" value="Genomic_DNA"/>
</dbReference>
<gene>
    <name evidence="4" type="ORF">FHS83_002388</name>
</gene>
<comment type="caution">
    <text evidence="4">The sequence shown here is derived from an EMBL/GenBank/DDBJ whole genome shotgun (WGS) entry which is preliminary data.</text>
</comment>
<feature type="signal peptide" evidence="1">
    <location>
        <begin position="1"/>
        <end position="23"/>
    </location>
</feature>
<dbReference type="AlphaFoldDB" id="A0A846N1S8"/>
<keyword evidence="4" id="KW-0378">Hydrolase</keyword>
<dbReference type="InterPro" id="IPR050361">
    <property type="entry name" value="MPP/UQCRC_Complex"/>
</dbReference>
<dbReference type="InterPro" id="IPR011249">
    <property type="entry name" value="Metalloenz_LuxS/M16"/>
</dbReference>
<evidence type="ECO:0000313" key="5">
    <source>
        <dbReference type="Proteomes" id="UP000570514"/>
    </source>
</evidence>
<dbReference type="GO" id="GO:0008233">
    <property type="term" value="F:peptidase activity"/>
    <property type="evidence" value="ECO:0007669"/>
    <property type="project" value="UniProtKB-KW"/>
</dbReference>
<keyword evidence="5" id="KW-1185">Reference proteome</keyword>
<dbReference type="Gene3D" id="3.30.830.10">
    <property type="entry name" value="Metalloenzyme, LuxS/M16 peptidase-like"/>
    <property type="match status" value="2"/>
</dbReference>
<dbReference type="EC" id="3.4.24.-" evidence="4"/>
<dbReference type="GO" id="GO:0046872">
    <property type="term" value="F:metal ion binding"/>
    <property type="evidence" value="ECO:0007669"/>
    <property type="project" value="InterPro"/>
</dbReference>
<dbReference type="PANTHER" id="PTHR11851">
    <property type="entry name" value="METALLOPROTEASE"/>
    <property type="match status" value="1"/>
</dbReference>
<dbReference type="InterPro" id="IPR011765">
    <property type="entry name" value="Pept_M16_N"/>
</dbReference>
<dbReference type="Proteomes" id="UP000570514">
    <property type="component" value="Unassembled WGS sequence"/>
</dbReference>
<accession>A0A846N1S8</accession>